<sequence length="200" mass="22038">MNHTAWAFAPCVNLAVLRFDFHAYFQEQEGGTEEVPDERPSHFLHLQRVLLAALAANRPPSLVSVALHNIIAIPNDLYGDNDAKRFLRCLTRLRLFALGTLPKKSSAPMSRSGTSGSKCSRTSCTKPRASPRSSWTATPPRRVILAQLPLQPCGAGRGRRGLRRAARRHAHAPRARQMQRLRPRGAAILRAPVASRSAAL</sequence>
<reference evidence="2" key="1">
    <citation type="submission" date="2023-03" db="EMBL/GenBank/DDBJ databases">
        <title>Massive genome expansion in bonnet fungi (Mycena s.s.) driven by repeated elements and novel gene families across ecological guilds.</title>
        <authorList>
            <consortium name="Lawrence Berkeley National Laboratory"/>
            <person name="Harder C.B."/>
            <person name="Miyauchi S."/>
            <person name="Viragh M."/>
            <person name="Kuo A."/>
            <person name="Thoen E."/>
            <person name="Andreopoulos B."/>
            <person name="Lu D."/>
            <person name="Skrede I."/>
            <person name="Drula E."/>
            <person name="Henrissat B."/>
            <person name="Morin E."/>
            <person name="Kohler A."/>
            <person name="Barry K."/>
            <person name="LaButti K."/>
            <person name="Morin E."/>
            <person name="Salamov A."/>
            <person name="Lipzen A."/>
            <person name="Mereny Z."/>
            <person name="Hegedus B."/>
            <person name="Baldrian P."/>
            <person name="Stursova M."/>
            <person name="Weitz H."/>
            <person name="Taylor A."/>
            <person name="Grigoriev I.V."/>
            <person name="Nagy L.G."/>
            <person name="Martin F."/>
            <person name="Kauserud H."/>
        </authorList>
    </citation>
    <scope>NUCLEOTIDE SEQUENCE</scope>
    <source>
        <strain evidence="2">CBHHK067</strain>
    </source>
</reference>
<dbReference type="Proteomes" id="UP001221757">
    <property type="component" value="Unassembled WGS sequence"/>
</dbReference>
<feature type="compositionally biased region" description="Polar residues" evidence="1">
    <location>
        <begin position="107"/>
        <end position="137"/>
    </location>
</feature>
<feature type="region of interest" description="Disordered" evidence="1">
    <location>
        <begin position="152"/>
        <end position="177"/>
    </location>
</feature>
<dbReference type="AlphaFoldDB" id="A0AAD7AXE1"/>
<protein>
    <submittedName>
        <fullName evidence="2">Uncharacterized protein</fullName>
    </submittedName>
</protein>
<proteinExistence type="predicted"/>
<evidence type="ECO:0000313" key="2">
    <source>
        <dbReference type="EMBL" id="KAJ7603028.1"/>
    </source>
</evidence>
<keyword evidence="3" id="KW-1185">Reference proteome</keyword>
<evidence type="ECO:0000256" key="1">
    <source>
        <dbReference type="SAM" id="MobiDB-lite"/>
    </source>
</evidence>
<dbReference type="EMBL" id="JARKIE010001334">
    <property type="protein sequence ID" value="KAJ7603028.1"/>
    <property type="molecule type" value="Genomic_DNA"/>
</dbReference>
<name>A0AAD7AXE1_MYCRO</name>
<comment type="caution">
    <text evidence="2">The sequence shown here is derived from an EMBL/GenBank/DDBJ whole genome shotgun (WGS) entry which is preliminary data.</text>
</comment>
<gene>
    <name evidence="2" type="ORF">B0H17DRAFT_104077</name>
</gene>
<evidence type="ECO:0000313" key="3">
    <source>
        <dbReference type="Proteomes" id="UP001221757"/>
    </source>
</evidence>
<organism evidence="2 3">
    <name type="scientific">Mycena rosella</name>
    <name type="common">Pink bonnet</name>
    <name type="synonym">Agaricus rosellus</name>
    <dbReference type="NCBI Taxonomy" id="1033263"/>
    <lineage>
        <taxon>Eukaryota</taxon>
        <taxon>Fungi</taxon>
        <taxon>Dikarya</taxon>
        <taxon>Basidiomycota</taxon>
        <taxon>Agaricomycotina</taxon>
        <taxon>Agaricomycetes</taxon>
        <taxon>Agaricomycetidae</taxon>
        <taxon>Agaricales</taxon>
        <taxon>Marasmiineae</taxon>
        <taxon>Mycenaceae</taxon>
        <taxon>Mycena</taxon>
    </lineage>
</organism>
<accession>A0AAD7AXE1</accession>
<feature type="compositionally biased region" description="Basic residues" evidence="1">
    <location>
        <begin position="157"/>
        <end position="177"/>
    </location>
</feature>
<feature type="region of interest" description="Disordered" evidence="1">
    <location>
        <begin position="103"/>
        <end position="138"/>
    </location>
</feature>